<dbReference type="SUPFAM" id="SSF52266">
    <property type="entry name" value="SGNH hydrolase"/>
    <property type="match status" value="1"/>
</dbReference>
<dbReference type="AlphaFoldDB" id="A0A4R5PL99"/>
<dbReference type="InterPro" id="IPR051532">
    <property type="entry name" value="Ester_Hydrolysis_Enzymes"/>
</dbReference>
<proteinExistence type="predicted"/>
<dbReference type="InterPro" id="IPR013830">
    <property type="entry name" value="SGNH_hydro"/>
</dbReference>
<name>A0A4R5PL99_9HYPH</name>
<dbReference type="Gene3D" id="3.40.50.1110">
    <property type="entry name" value="SGNH hydrolase"/>
    <property type="match status" value="1"/>
</dbReference>
<evidence type="ECO:0000313" key="3">
    <source>
        <dbReference type="EMBL" id="TDH37706.1"/>
    </source>
</evidence>
<organism evidence="3 4">
    <name type="scientific">Pseudohoeflea suaedae</name>
    <dbReference type="NCBI Taxonomy" id="877384"/>
    <lineage>
        <taxon>Bacteria</taxon>
        <taxon>Pseudomonadati</taxon>
        <taxon>Pseudomonadota</taxon>
        <taxon>Alphaproteobacteria</taxon>
        <taxon>Hyphomicrobiales</taxon>
        <taxon>Rhizobiaceae</taxon>
        <taxon>Pseudohoeflea</taxon>
    </lineage>
</organism>
<feature type="domain" description="SGNH hydrolase-type esterase" evidence="2">
    <location>
        <begin position="62"/>
        <end position="219"/>
    </location>
</feature>
<evidence type="ECO:0000313" key="4">
    <source>
        <dbReference type="Proteomes" id="UP000295131"/>
    </source>
</evidence>
<dbReference type="PANTHER" id="PTHR30383">
    <property type="entry name" value="THIOESTERASE 1/PROTEASE 1/LYSOPHOSPHOLIPASE L1"/>
    <property type="match status" value="1"/>
</dbReference>
<keyword evidence="1" id="KW-0812">Transmembrane</keyword>
<feature type="transmembrane region" description="Helical" evidence="1">
    <location>
        <begin position="33"/>
        <end position="52"/>
    </location>
</feature>
<protein>
    <submittedName>
        <fullName evidence="3">Arylesterase</fullName>
    </submittedName>
</protein>
<evidence type="ECO:0000256" key="1">
    <source>
        <dbReference type="SAM" id="Phobius"/>
    </source>
</evidence>
<keyword evidence="4" id="KW-1185">Reference proteome</keyword>
<dbReference type="CDD" id="cd01822">
    <property type="entry name" value="Lysophospholipase_L1_like"/>
    <property type="match status" value="1"/>
</dbReference>
<accession>A0A4R5PL99</accession>
<dbReference type="Proteomes" id="UP000295131">
    <property type="component" value="Unassembled WGS sequence"/>
</dbReference>
<gene>
    <name evidence="3" type="ORF">E2A64_00735</name>
</gene>
<evidence type="ECO:0000259" key="2">
    <source>
        <dbReference type="Pfam" id="PF13472"/>
    </source>
</evidence>
<dbReference type="EMBL" id="SMSI01000001">
    <property type="protein sequence ID" value="TDH37706.1"/>
    <property type="molecule type" value="Genomic_DNA"/>
</dbReference>
<dbReference type="GO" id="GO:0004622">
    <property type="term" value="F:phosphatidylcholine lysophospholipase activity"/>
    <property type="evidence" value="ECO:0007669"/>
    <property type="project" value="TreeGrafter"/>
</dbReference>
<reference evidence="3 4" key="1">
    <citation type="journal article" date="2013" name="Int. J. Syst. Evol. Microbiol.">
        <title>Hoeflea suaedae sp. nov., an endophytic bacterium isolated from the root of the halophyte Suaeda maritima.</title>
        <authorList>
            <person name="Chung E.J."/>
            <person name="Park J.A."/>
            <person name="Pramanik P."/>
            <person name="Bibi F."/>
            <person name="Jeon C.O."/>
            <person name="Chung Y.R."/>
        </authorList>
    </citation>
    <scope>NUCLEOTIDE SEQUENCE [LARGE SCALE GENOMIC DNA]</scope>
    <source>
        <strain evidence="3 4">YC6898</strain>
    </source>
</reference>
<keyword evidence="1" id="KW-0472">Membrane</keyword>
<dbReference type="Pfam" id="PF13472">
    <property type="entry name" value="Lipase_GDSL_2"/>
    <property type="match status" value="1"/>
</dbReference>
<dbReference type="OrthoDB" id="9786188at2"/>
<comment type="caution">
    <text evidence="3">The sequence shown here is derived from an EMBL/GenBank/DDBJ whole genome shotgun (WGS) entry which is preliminary data.</text>
</comment>
<keyword evidence="1" id="KW-1133">Transmembrane helix</keyword>
<sequence length="249" mass="26647">MVSATFGLPILFGRWTRNCVNSKVRSGIVRFKVLPAQFLVIAGLLLAFALPVRAETLKLVGFGDSLMAAYDLSKEEGFPAQLQAALRERGHDVEIADAGVSGDTTSGGLSRLDWSIPDGTDGVILELGANDALRGVSPEKTRENLEAMIERLGERGIPVLLAGMLAPPNMGPGYEDKFNAIYPGLAEKYDLVLYPFFLDGVTAEPGMVLADGMHPSAAGVEEMVKRFLPVAEEFIARIGQTRPQGDGGN</sequence>
<dbReference type="PANTHER" id="PTHR30383:SF24">
    <property type="entry name" value="THIOESTERASE 1_PROTEASE 1_LYSOPHOSPHOLIPASE L1"/>
    <property type="match status" value="1"/>
</dbReference>
<dbReference type="InterPro" id="IPR036514">
    <property type="entry name" value="SGNH_hydro_sf"/>
</dbReference>